<dbReference type="HOGENOM" id="CLU_032487_1_0_1"/>
<protein>
    <recommendedName>
        <fullName evidence="6">alcohol O-acetyltransferase</fullName>
        <ecNumber evidence="6">2.3.1.84</ecNumber>
    </recommendedName>
    <alternativeName>
        <fullName evidence="7">Alcohol O-acetyltransferase</fullName>
    </alternativeName>
</protein>
<evidence type="ECO:0000313" key="11">
    <source>
        <dbReference type="Proteomes" id="UP000029964"/>
    </source>
</evidence>
<dbReference type="GO" id="GO:0051792">
    <property type="term" value="P:medium-chain fatty acid biosynthetic process"/>
    <property type="evidence" value="ECO:0007669"/>
    <property type="project" value="TreeGrafter"/>
</dbReference>
<evidence type="ECO:0000256" key="3">
    <source>
        <dbReference type="ARBA" id="ARBA00022801"/>
    </source>
</evidence>
<dbReference type="Gene3D" id="3.40.50.1820">
    <property type="entry name" value="alpha/beta hydrolase"/>
    <property type="match status" value="1"/>
</dbReference>
<dbReference type="EMBL" id="JPKY01000008">
    <property type="protein sequence ID" value="KFH47574.1"/>
    <property type="molecule type" value="Genomic_DNA"/>
</dbReference>
<comment type="caution">
    <text evidence="10">The sequence shown here is derived from an EMBL/GenBank/DDBJ whole genome shotgun (WGS) entry which is preliminary data.</text>
</comment>
<dbReference type="GO" id="GO:0008126">
    <property type="term" value="F:acetylesterase activity"/>
    <property type="evidence" value="ECO:0007669"/>
    <property type="project" value="TreeGrafter"/>
</dbReference>
<gene>
    <name evidence="10" type="ORF">ACRE_015450</name>
</gene>
<evidence type="ECO:0000256" key="6">
    <source>
        <dbReference type="ARBA" id="ARBA00066969"/>
    </source>
</evidence>
<dbReference type="AlphaFoldDB" id="A0A086TDZ2"/>
<dbReference type="OrthoDB" id="5954035at2759"/>
<dbReference type="InterPro" id="IPR012020">
    <property type="entry name" value="ABHD4"/>
</dbReference>
<dbReference type="InterPro" id="IPR050960">
    <property type="entry name" value="AB_hydrolase_4_sf"/>
</dbReference>
<dbReference type="GO" id="GO:0051793">
    <property type="term" value="P:medium-chain fatty acid catabolic process"/>
    <property type="evidence" value="ECO:0007669"/>
    <property type="project" value="UniProtKB-ARBA"/>
</dbReference>
<evidence type="ECO:0000256" key="8">
    <source>
        <dbReference type="PIRSR" id="PIRSR005211-1"/>
    </source>
</evidence>
<evidence type="ECO:0000259" key="9">
    <source>
        <dbReference type="Pfam" id="PF00561"/>
    </source>
</evidence>
<feature type="domain" description="AB hydrolase-1" evidence="9">
    <location>
        <begin position="122"/>
        <end position="362"/>
    </location>
</feature>
<accession>A0A086TDZ2</accession>
<comment type="similarity">
    <text evidence="1">Belongs to the AB hydrolase superfamily. AB hydrolase 4 family.</text>
</comment>
<keyword evidence="3" id="KW-0378">Hydrolase</keyword>
<dbReference type="InterPro" id="IPR000073">
    <property type="entry name" value="AB_hydrolase_1"/>
</dbReference>
<dbReference type="SUPFAM" id="SSF53474">
    <property type="entry name" value="alpha/beta-Hydrolases"/>
    <property type="match status" value="1"/>
</dbReference>
<evidence type="ECO:0000256" key="7">
    <source>
        <dbReference type="ARBA" id="ARBA00080774"/>
    </source>
</evidence>
<dbReference type="STRING" id="857340.A0A086TDZ2"/>
<dbReference type="InterPro" id="IPR029058">
    <property type="entry name" value="AB_hydrolase_fold"/>
</dbReference>
<feature type="active site" description="Charge relay system" evidence="8">
    <location>
        <position position="361"/>
    </location>
</feature>
<dbReference type="EC" id="2.3.1.84" evidence="6"/>
<feature type="active site" description="Charge relay system" evidence="8">
    <location>
        <position position="332"/>
    </location>
</feature>
<dbReference type="PANTHER" id="PTHR10794:SF63">
    <property type="entry name" value="ALPHA_BETA HYDROLASE 1, ISOFORM A"/>
    <property type="match status" value="1"/>
</dbReference>
<dbReference type="Proteomes" id="UP000029964">
    <property type="component" value="Unassembled WGS sequence"/>
</dbReference>
<dbReference type="FunFam" id="3.40.50.1820:FF:000137">
    <property type="entry name" value="EEB1p Acyl-coenzymeA:ethanol O-acyltransferase"/>
    <property type="match status" value="1"/>
</dbReference>
<keyword evidence="11" id="KW-1185">Reference proteome</keyword>
<evidence type="ECO:0000256" key="1">
    <source>
        <dbReference type="ARBA" id="ARBA00010884"/>
    </source>
</evidence>
<dbReference type="GO" id="GO:0004026">
    <property type="term" value="F:alcohol O-acetyltransferase activity"/>
    <property type="evidence" value="ECO:0007669"/>
    <property type="project" value="UniProtKB-EC"/>
</dbReference>
<comment type="function">
    <text evidence="5">Displays enzymatic activity both for medium-chain fatty acid (MCFA) ethyl ester synthesis and hydrolysis (esterase activity). MCFA are toxic for yeast and this enzyme could thus be involved in their detoxification by esterification.</text>
</comment>
<proteinExistence type="inferred from homology"/>
<evidence type="ECO:0000256" key="2">
    <source>
        <dbReference type="ARBA" id="ARBA00022679"/>
    </source>
</evidence>
<dbReference type="Pfam" id="PF00561">
    <property type="entry name" value="Abhydrolase_1"/>
    <property type="match status" value="1"/>
</dbReference>
<dbReference type="PIRSF" id="PIRSF005211">
    <property type="entry name" value="Ab_hydro_YheT"/>
    <property type="match status" value="1"/>
</dbReference>
<comment type="catalytic activity">
    <reaction evidence="4">
        <text>an aliphatic alcohol + acetyl-CoA = an acetyl ester + CoA</text>
        <dbReference type="Rhea" id="RHEA:17229"/>
        <dbReference type="ChEBI" id="CHEBI:2571"/>
        <dbReference type="ChEBI" id="CHEBI:47622"/>
        <dbReference type="ChEBI" id="CHEBI:57287"/>
        <dbReference type="ChEBI" id="CHEBI:57288"/>
        <dbReference type="EC" id="2.3.1.84"/>
    </reaction>
</comment>
<name>A0A086TDZ2_HAPC1</name>
<keyword evidence="2" id="KW-0808">Transferase</keyword>
<reference evidence="11" key="1">
    <citation type="journal article" date="2014" name="Genome Announc.">
        <title>Genome sequence and annotation of Acremonium chrysogenum, producer of the beta-lactam antibiotic cephalosporin C.</title>
        <authorList>
            <person name="Terfehr D."/>
            <person name="Dahlmann T.A."/>
            <person name="Specht T."/>
            <person name="Zadra I."/>
            <person name="Kuernsteiner H."/>
            <person name="Kueck U."/>
        </authorList>
    </citation>
    <scope>NUCLEOTIDE SEQUENCE [LARGE SCALE GENOMIC DNA]</scope>
    <source>
        <strain evidence="11">ATCC 11550 / CBS 779.69 / DSM 880 / IAM 14645 / JCM 23072 / IMI 49137</strain>
    </source>
</reference>
<evidence type="ECO:0000313" key="10">
    <source>
        <dbReference type="EMBL" id="KFH47574.1"/>
    </source>
</evidence>
<dbReference type="GO" id="GO:0047372">
    <property type="term" value="F:monoacylglycerol lipase activity"/>
    <property type="evidence" value="ECO:0007669"/>
    <property type="project" value="TreeGrafter"/>
</dbReference>
<sequence length="424" mass="47879">MEWLGHAKIGFTHAPSPRPVKQKDGQETDLLKICEQATPPCQLNPLLFNGHLQTMWTATKPHGPSVYYRRKLFEAENEAYAGTFAVDFVVDPHEEEDSSLPPRTAYFTDKQWDNIGSDDSRPMLLVLHGLSGGSHEIYLRECIKPLIDQGGWDICILNARGCGKAKLTSGVLYNARATWDVRQVVSWAHRTFPNRPLFALGFSLGANKLANYCGEEGANCLLKAAVICCNPFNLDVSFMKLKTSFIGREVYLRVMGMSMTKLIETHKTELSKYSDLDLDDIQSAKYLHEFDRKIQCPSWGYPSVSAYYRDASSVDAISAIRIPFLAIQATDDPIAVKEAIPFEEFEQNPNTILLTTSLGGHLCWFENGGTRWYPRPVTNFLNHMAFQVDLESVKPDEEPRTWANAGRKTVYEPMRRKLRMVGQS</sequence>
<dbReference type="PANTHER" id="PTHR10794">
    <property type="entry name" value="ABHYDROLASE DOMAIN-CONTAINING PROTEIN"/>
    <property type="match status" value="1"/>
</dbReference>
<evidence type="ECO:0000256" key="4">
    <source>
        <dbReference type="ARBA" id="ARBA00050620"/>
    </source>
</evidence>
<evidence type="ECO:0000256" key="5">
    <source>
        <dbReference type="ARBA" id="ARBA00054277"/>
    </source>
</evidence>
<feature type="active site" description="Charge relay system" evidence="8">
    <location>
        <position position="203"/>
    </location>
</feature>
<organism evidence="10 11">
    <name type="scientific">Hapsidospora chrysogenum (strain ATCC 11550 / CBS 779.69 / DSM 880 / IAM 14645 / JCM 23072 / IMI 49137)</name>
    <name type="common">Acremonium chrysogenum</name>
    <dbReference type="NCBI Taxonomy" id="857340"/>
    <lineage>
        <taxon>Eukaryota</taxon>
        <taxon>Fungi</taxon>
        <taxon>Dikarya</taxon>
        <taxon>Ascomycota</taxon>
        <taxon>Pezizomycotina</taxon>
        <taxon>Sordariomycetes</taxon>
        <taxon>Hypocreomycetidae</taxon>
        <taxon>Hypocreales</taxon>
        <taxon>Bionectriaceae</taxon>
        <taxon>Hapsidospora</taxon>
    </lineage>
</organism>